<dbReference type="VEuPathDB" id="FungiDB:A1O9_12543"/>
<dbReference type="FunFam" id="3.60.10.10:FF:000029">
    <property type="entry name" value="Inositol polyphosphate 5-phosphatase"/>
    <property type="match status" value="1"/>
</dbReference>
<feature type="compositionally biased region" description="Basic and acidic residues" evidence="9">
    <location>
        <begin position="1355"/>
        <end position="1370"/>
    </location>
</feature>
<feature type="region of interest" description="Disordered" evidence="9">
    <location>
        <begin position="1063"/>
        <end position="1101"/>
    </location>
</feature>
<dbReference type="RefSeq" id="XP_013253984.1">
    <property type="nucleotide sequence ID" value="XM_013398530.1"/>
</dbReference>
<dbReference type="InterPro" id="IPR036691">
    <property type="entry name" value="Endo/exonu/phosph_ase_sf"/>
</dbReference>
<feature type="compositionally biased region" description="Polar residues" evidence="9">
    <location>
        <begin position="1152"/>
        <end position="1177"/>
    </location>
</feature>
<evidence type="ECO:0000256" key="5">
    <source>
        <dbReference type="ARBA" id="ARBA00022448"/>
    </source>
</evidence>
<organism evidence="11 12">
    <name type="scientific">Exophiala aquamarina CBS 119918</name>
    <dbReference type="NCBI Taxonomy" id="1182545"/>
    <lineage>
        <taxon>Eukaryota</taxon>
        <taxon>Fungi</taxon>
        <taxon>Dikarya</taxon>
        <taxon>Ascomycota</taxon>
        <taxon>Pezizomycotina</taxon>
        <taxon>Eurotiomycetes</taxon>
        <taxon>Chaetothyriomycetidae</taxon>
        <taxon>Chaetothyriales</taxon>
        <taxon>Herpotrichiellaceae</taxon>
        <taxon>Exophiala</taxon>
    </lineage>
</organism>
<dbReference type="EMBL" id="AMGV01000024">
    <property type="protein sequence ID" value="KEF51394.1"/>
    <property type="molecule type" value="Genomic_DNA"/>
</dbReference>
<dbReference type="GeneID" id="25287437"/>
<feature type="compositionally biased region" description="Polar residues" evidence="9">
    <location>
        <begin position="1221"/>
        <end position="1244"/>
    </location>
</feature>
<dbReference type="GO" id="GO:0005737">
    <property type="term" value="C:cytoplasm"/>
    <property type="evidence" value="ECO:0007669"/>
    <property type="project" value="UniProtKB-SubCell"/>
</dbReference>
<feature type="compositionally biased region" description="Polar residues" evidence="9">
    <location>
        <begin position="1251"/>
        <end position="1261"/>
    </location>
</feature>
<comment type="similarity">
    <text evidence="2">Belongs to the synaptojanin family.</text>
</comment>
<evidence type="ECO:0000256" key="6">
    <source>
        <dbReference type="ARBA" id="ARBA00022490"/>
    </source>
</evidence>
<dbReference type="Proteomes" id="UP000027920">
    <property type="component" value="Unassembled WGS sequence"/>
</dbReference>
<reference evidence="11 12" key="1">
    <citation type="submission" date="2013-03" db="EMBL/GenBank/DDBJ databases">
        <title>The Genome Sequence of Exophiala aquamarina CBS 119918.</title>
        <authorList>
            <consortium name="The Broad Institute Genomics Platform"/>
            <person name="Cuomo C."/>
            <person name="de Hoog S."/>
            <person name="Gorbushina A."/>
            <person name="Walker B."/>
            <person name="Young S.K."/>
            <person name="Zeng Q."/>
            <person name="Gargeya S."/>
            <person name="Fitzgerald M."/>
            <person name="Haas B."/>
            <person name="Abouelleil A."/>
            <person name="Allen A.W."/>
            <person name="Alvarado L."/>
            <person name="Arachchi H.M."/>
            <person name="Berlin A.M."/>
            <person name="Chapman S.B."/>
            <person name="Gainer-Dewar J."/>
            <person name="Goldberg J."/>
            <person name="Griggs A."/>
            <person name="Gujja S."/>
            <person name="Hansen M."/>
            <person name="Howarth C."/>
            <person name="Imamovic A."/>
            <person name="Ireland A."/>
            <person name="Larimer J."/>
            <person name="McCowan C."/>
            <person name="Murphy C."/>
            <person name="Pearson M."/>
            <person name="Poon T.W."/>
            <person name="Priest M."/>
            <person name="Roberts A."/>
            <person name="Saif S."/>
            <person name="Shea T."/>
            <person name="Sisk P."/>
            <person name="Sykes S."/>
            <person name="Wortman J."/>
            <person name="Nusbaum C."/>
            <person name="Birren B."/>
        </authorList>
    </citation>
    <scope>NUCLEOTIDE SEQUENCE [LARGE SCALE GENOMIC DNA]</scope>
    <source>
        <strain evidence="11 12">CBS 119918</strain>
    </source>
</reference>
<dbReference type="InterPro" id="IPR002013">
    <property type="entry name" value="SAC_dom"/>
</dbReference>
<dbReference type="GO" id="GO:0046856">
    <property type="term" value="P:phosphatidylinositol dephosphorylation"/>
    <property type="evidence" value="ECO:0007669"/>
    <property type="project" value="InterPro"/>
</dbReference>
<feature type="compositionally biased region" description="Polar residues" evidence="9">
    <location>
        <begin position="1067"/>
        <end position="1083"/>
    </location>
</feature>
<evidence type="ECO:0000256" key="1">
    <source>
        <dbReference type="ARBA" id="ARBA00004496"/>
    </source>
</evidence>
<evidence type="ECO:0000256" key="9">
    <source>
        <dbReference type="SAM" id="MobiDB-lite"/>
    </source>
</evidence>
<dbReference type="GO" id="GO:0015031">
    <property type="term" value="P:protein transport"/>
    <property type="evidence" value="ECO:0007669"/>
    <property type="project" value="UniProtKB-KW"/>
</dbReference>
<feature type="region of interest" description="Disordered" evidence="9">
    <location>
        <begin position="1118"/>
        <end position="1370"/>
    </location>
</feature>
<dbReference type="SUPFAM" id="SSF56219">
    <property type="entry name" value="DNase I-like"/>
    <property type="match status" value="1"/>
</dbReference>
<keyword evidence="6" id="KW-0963">Cytoplasm</keyword>
<comment type="subcellular location">
    <subcellularLocation>
        <location evidence="1">Cytoplasm</location>
    </subcellularLocation>
</comment>
<dbReference type="Pfam" id="PF22669">
    <property type="entry name" value="Exo_endo_phos2"/>
    <property type="match status" value="1"/>
</dbReference>
<dbReference type="EC" id="3.1.3.36" evidence="4"/>
<keyword evidence="8" id="KW-0653">Protein transport</keyword>
<gene>
    <name evidence="11" type="ORF">A1O9_12543</name>
</gene>
<proteinExistence type="inferred from homology"/>
<dbReference type="SMART" id="SM00128">
    <property type="entry name" value="IPPc"/>
    <property type="match status" value="1"/>
</dbReference>
<feature type="compositionally biased region" description="Low complexity" evidence="9">
    <location>
        <begin position="1283"/>
        <end position="1293"/>
    </location>
</feature>
<feature type="compositionally biased region" description="Polar residues" evidence="9">
    <location>
        <begin position="1189"/>
        <end position="1199"/>
    </location>
</feature>
<evidence type="ECO:0000313" key="11">
    <source>
        <dbReference type="EMBL" id="KEF51394.1"/>
    </source>
</evidence>
<keyword evidence="7" id="KW-0378">Hydrolase</keyword>
<protein>
    <recommendedName>
        <fullName evidence="4">phosphoinositide 5-phosphatase</fullName>
        <ecNumber evidence="4">3.1.3.36</ecNumber>
    </recommendedName>
</protein>
<comment type="similarity">
    <text evidence="3">In the central section; belongs to the inositol 1,4,5-trisphosphate 5-phosphatase family.</text>
</comment>
<dbReference type="GO" id="GO:0043813">
    <property type="term" value="F:phosphatidylinositol-3,5-bisphosphate 5-phosphatase activity"/>
    <property type="evidence" value="ECO:0007669"/>
    <property type="project" value="TreeGrafter"/>
</dbReference>
<dbReference type="GO" id="GO:0016020">
    <property type="term" value="C:membrane"/>
    <property type="evidence" value="ECO:0007669"/>
    <property type="project" value="TreeGrafter"/>
</dbReference>
<feature type="compositionally biased region" description="Low complexity" evidence="9">
    <location>
        <begin position="1307"/>
        <end position="1325"/>
    </location>
</feature>
<dbReference type="PANTHER" id="PTHR11200">
    <property type="entry name" value="INOSITOL 5-PHOSPHATASE"/>
    <property type="match status" value="1"/>
</dbReference>
<dbReference type="Pfam" id="PF02383">
    <property type="entry name" value="Syja_N"/>
    <property type="match status" value="1"/>
</dbReference>
<evidence type="ECO:0000259" key="10">
    <source>
        <dbReference type="PROSITE" id="PS50275"/>
    </source>
</evidence>
<dbReference type="OrthoDB" id="405996at2759"/>
<feature type="region of interest" description="Disordered" evidence="9">
    <location>
        <begin position="29"/>
        <end position="56"/>
    </location>
</feature>
<evidence type="ECO:0000256" key="2">
    <source>
        <dbReference type="ARBA" id="ARBA00008943"/>
    </source>
</evidence>
<dbReference type="Gene3D" id="3.60.10.10">
    <property type="entry name" value="Endonuclease/exonuclease/phosphatase"/>
    <property type="match status" value="1"/>
</dbReference>
<sequence>MSTRVLINDYPHRTLALVTDQHALVFRHSHPQSDGNSRLGSQTSLSSTNQSRANTTPRCMVEFTEKASIDLTQFHTVGSAKGTLGLITLNNDVFLCVITGADEVANVRPRETVQRIFAVEFYCLNRADYDHAHGPYPNPYPGQTFHSDDVDYGGGYDQTDSTAEHPFHALRKLLSGGNFYYSVDFDLTRRLQDRAESESSVDISSLDEGLLWNFYMIDPLLKFRSRLTGHEKEALDHSRILTSVIRGFVKSLTIPLSSSPIRGTPPGLPTTLTVISRLSSRRAGTRFNSRGVDDNGNVANFVETETVFWSPAGLCFSYTQIRGSIPVFWESTSSLIPGQQKIQITRSPEATQPSFDKHFSTLERTYGAVHIVNLLSAFKPGEVELTERYRYHISRSPLKRHNEGEVEEHSLLQETEFDFHDRTKGAGGYEGARAIRPYLDASSESFVYFLSQEIIDEKEHQGQRTRRKRPIVLMQQNGVFRVNCLDCLDRTNLIQGLISQMALELFLSHRDERANSDFWMRHSALWADNGDTLSKIYAGTGALKSSFTRHGKMSLAGAIADARKSATRLYVNHFEDKSRQNTVDLLLGRLVGQNSVDLFDPVNDWVVSEVGRRRADFETRDQIKIWMGTYNLNGKTAGVGEDLSSWLNVRDKALDIVVVGFQEIVELSPQQIMSTDPKRRMMWETAVRICLNGGSDDEQFEAVHAKADEYVLLRSGQLVGAALLVFVRSSILGRIRNVEGAIKKTGMSGIAGNKGAVAIRMDVESTSVCFVTAHLAAGFGNYEERNRDYNTITSGLRFQRNRSIEDHEIVLWAGDFNYRIGLGYEKTKAIVNEAIVGNEKIRDEALGKLYENDQLNIQMVVGNCFNYYREGRVRFLPTYKYDLGKDEFDSSDKQRIPAWTDRILWKVNHKTSLAQAGEDLGSKMKQLEYDSVMSLRFSDHRPVYATFELGIRVIDEGKKDALVKKLYKKRANELTVRAGDSVEDFEEVSSEGDDTESVMGYQSIQEGLPPASSDKRKWWLDGNKGARSTIRPPKDNVMLSKLREGNPWKETDEDDWVEVERPPILENNHSQPQLINSGATSRTSSRKPVPPPSRTTKRMVPPAWEGERIVLSGQAKLDAEMKGLRRPTPPTPRGKSRSRTRADSSPIHVPMNTVTATSPTTRAQIPQRSSSTATVTRKQPPPKPIKPTTLVSSSSQTPSGGPHGLDGAYTDDRPPQLPRRTLTTSSTASFVSAPDTQSVTQTPTFIPANISGISSGNTSLRKGTPPPPPSRLTRLQRDGSIGSMTASSRSSLSTDPVTALRPPLPPRTNTNPSSSGTAVAASGAVNRPPQHDLLNDANDDLELGHSDQNPSSSDASRKSALDRYKPLMPS</sequence>
<name>A0A072NU57_9EURO</name>
<accession>A0A072NU57</accession>
<dbReference type="InterPro" id="IPR046985">
    <property type="entry name" value="IP5"/>
</dbReference>
<evidence type="ECO:0000256" key="7">
    <source>
        <dbReference type="ARBA" id="ARBA00022801"/>
    </source>
</evidence>
<comment type="caution">
    <text evidence="11">The sequence shown here is derived from an EMBL/GenBank/DDBJ whole genome shotgun (WGS) entry which is preliminary data.</text>
</comment>
<dbReference type="PANTHER" id="PTHR11200:SF257">
    <property type="entry name" value="PHOSPHOINOSITIDE 5-PHOSPHATASE"/>
    <property type="match status" value="1"/>
</dbReference>
<evidence type="ECO:0000256" key="3">
    <source>
        <dbReference type="ARBA" id="ARBA00009678"/>
    </source>
</evidence>
<keyword evidence="5" id="KW-0813">Transport</keyword>
<evidence type="ECO:0000313" key="12">
    <source>
        <dbReference type="Proteomes" id="UP000027920"/>
    </source>
</evidence>
<dbReference type="GO" id="GO:0004439">
    <property type="term" value="F:phosphatidylinositol-4,5-bisphosphate 5-phosphatase activity"/>
    <property type="evidence" value="ECO:0007669"/>
    <property type="project" value="UniProtKB-EC"/>
</dbReference>
<keyword evidence="12" id="KW-1185">Reference proteome</keyword>
<dbReference type="HOGENOM" id="CLU_003016_2_1_1"/>
<evidence type="ECO:0000256" key="4">
    <source>
        <dbReference type="ARBA" id="ARBA00013044"/>
    </source>
</evidence>
<feature type="domain" description="SAC" evidence="10">
    <location>
        <begin position="170"/>
        <end position="539"/>
    </location>
</feature>
<feature type="compositionally biased region" description="Polar residues" evidence="9">
    <location>
        <begin position="32"/>
        <end position="56"/>
    </location>
</feature>
<evidence type="ECO:0000256" key="8">
    <source>
        <dbReference type="ARBA" id="ARBA00022927"/>
    </source>
</evidence>
<dbReference type="STRING" id="1182545.A0A072NU57"/>
<dbReference type="PROSITE" id="PS50275">
    <property type="entry name" value="SAC"/>
    <property type="match status" value="1"/>
</dbReference>
<dbReference type="InterPro" id="IPR000300">
    <property type="entry name" value="IPPc"/>
</dbReference>